<organism evidence="1 2">
    <name type="scientific">Smallanthus sonchifolius</name>
    <dbReference type="NCBI Taxonomy" id="185202"/>
    <lineage>
        <taxon>Eukaryota</taxon>
        <taxon>Viridiplantae</taxon>
        <taxon>Streptophyta</taxon>
        <taxon>Embryophyta</taxon>
        <taxon>Tracheophyta</taxon>
        <taxon>Spermatophyta</taxon>
        <taxon>Magnoliopsida</taxon>
        <taxon>eudicotyledons</taxon>
        <taxon>Gunneridae</taxon>
        <taxon>Pentapetalae</taxon>
        <taxon>asterids</taxon>
        <taxon>campanulids</taxon>
        <taxon>Asterales</taxon>
        <taxon>Asteraceae</taxon>
        <taxon>Asteroideae</taxon>
        <taxon>Heliantheae alliance</taxon>
        <taxon>Millerieae</taxon>
        <taxon>Smallanthus</taxon>
    </lineage>
</organism>
<accession>A0ACB9CD54</accession>
<comment type="caution">
    <text evidence="1">The sequence shown here is derived from an EMBL/GenBank/DDBJ whole genome shotgun (WGS) entry which is preliminary data.</text>
</comment>
<evidence type="ECO:0000313" key="1">
    <source>
        <dbReference type="EMBL" id="KAI3732190.1"/>
    </source>
</evidence>
<dbReference type="Proteomes" id="UP001056120">
    <property type="component" value="Linkage Group LG21"/>
</dbReference>
<sequence length="192" mass="21979">MATDPQLLFDLFDTHWFSHQIFKTPPPQILKTEESVPQNLDHFSAVPTVNVRCYSDEFEELKGFMEAKEPVKKKKKNKGRRELVRSKSKSLSELEFEELKGFMDLGFLFSEKDKESSLVSIVPGLQRLGTDEKEQVDGYVNVSRPYLSEAWGDLEKTREVVPRLIRIPVVGDEADVKHQLKSWAHSVASVVS</sequence>
<evidence type="ECO:0000313" key="2">
    <source>
        <dbReference type="Proteomes" id="UP001056120"/>
    </source>
</evidence>
<keyword evidence="2" id="KW-1185">Reference proteome</keyword>
<reference evidence="2" key="1">
    <citation type="journal article" date="2022" name="Mol. Ecol. Resour.">
        <title>The genomes of chicory, endive, great burdock and yacon provide insights into Asteraceae palaeo-polyploidization history and plant inulin production.</title>
        <authorList>
            <person name="Fan W."/>
            <person name="Wang S."/>
            <person name="Wang H."/>
            <person name="Wang A."/>
            <person name="Jiang F."/>
            <person name="Liu H."/>
            <person name="Zhao H."/>
            <person name="Xu D."/>
            <person name="Zhang Y."/>
        </authorList>
    </citation>
    <scope>NUCLEOTIDE SEQUENCE [LARGE SCALE GENOMIC DNA]</scope>
    <source>
        <strain evidence="2">cv. Yunnan</strain>
    </source>
</reference>
<proteinExistence type="predicted"/>
<protein>
    <submittedName>
        <fullName evidence="1">Uncharacterized protein</fullName>
    </submittedName>
</protein>
<reference evidence="1 2" key="2">
    <citation type="journal article" date="2022" name="Mol. Ecol. Resour.">
        <title>The genomes of chicory, endive, great burdock and yacon provide insights into Asteraceae paleo-polyploidization history and plant inulin production.</title>
        <authorList>
            <person name="Fan W."/>
            <person name="Wang S."/>
            <person name="Wang H."/>
            <person name="Wang A."/>
            <person name="Jiang F."/>
            <person name="Liu H."/>
            <person name="Zhao H."/>
            <person name="Xu D."/>
            <person name="Zhang Y."/>
        </authorList>
    </citation>
    <scope>NUCLEOTIDE SEQUENCE [LARGE SCALE GENOMIC DNA]</scope>
    <source>
        <strain evidence="2">cv. Yunnan</strain>
        <tissue evidence="1">Leaves</tissue>
    </source>
</reference>
<name>A0ACB9CD54_9ASTR</name>
<dbReference type="EMBL" id="CM042038">
    <property type="protein sequence ID" value="KAI3732190.1"/>
    <property type="molecule type" value="Genomic_DNA"/>
</dbReference>
<gene>
    <name evidence="1" type="ORF">L1987_63389</name>
</gene>